<reference evidence="1" key="2">
    <citation type="journal article" date="2019" name="Gigascience">
        <title>High-quality Schistosoma haematobium genome achieved by single-molecule and long-range sequencing.</title>
        <authorList>
            <person name="Stroehlein A.J."/>
            <person name="Korhonen P.K."/>
            <person name="Chong T.M."/>
            <person name="Lim Y.L."/>
            <person name="Chan K.G."/>
            <person name="Webster B."/>
            <person name="Rollinson D."/>
            <person name="Brindley P.J."/>
            <person name="Gasser R.B."/>
            <person name="Young N.D."/>
        </authorList>
    </citation>
    <scope>NUCLEOTIDE SEQUENCE</scope>
</reference>
<accession>A0A922IQ74</accession>
<reference evidence="1" key="3">
    <citation type="submission" date="2021-06" db="EMBL/GenBank/DDBJ databases">
        <title>Chromosome-level genome assembly for S. haematobium.</title>
        <authorList>
            <person name="Stroehlein A.J."/>
        </authorList>
    </citation>
    <scope>NUCLEOTIDE SEQUENCE</scope>
</reference>
<name>A0A922IQ74_SCHHA</name>
<keyword evidence="2" id="KW-1185">Reference proteome</keyword>
<dbReference type="GeneID" id="75576275"/>
<dbReference type="KEGG" id="shx:MS3_00000233"/>
<evidence type="ECO:0000313" key="1">
    <source>
        <dbReference type="EMBL" id="KAH9584593.1"/>
    </source>
</evidence>
<dbReference type="AlphaFoldDB" id="A0A922IQ74"/>
<dbReference type="RefSeq" id="XP_051067403.1">
    <property type="nucleotide sequence ID" value="XM_051208081.1"/>
</dbReference>
<evidence type="ECO:0000313" key="2">
    <source>
        <dbReference type="Proteomes" id="UP000471633"/>
    </source>
</evidence>
<dbReference type="Proteomes" id="UP000471633">
    <property type="component" value="Unassembled WGS sequence"/>
</dbReference>
<dbReference type="EMBL" id="AMPZ03000004">
    <property type="protein sequence ID" value="KAH9584593.1"/>
    <property type="molecule type" value="Genomic_DNA"/>
</dbReference>
<dbReference type="CTD" id="75576275"/>
<sequence>MNNFRATHITMTIKRTTYSGAFMKSLQPFAIRDTKRYNQRHHGCWQYALKQMNSNQMWITELLTSNWSSFKIYRHNRSRYKKRKLVEILYAENSMLYQKYNVE</sequence>
<protein>
    <submittedName>
        <fullName evidence="1">Uncharacterized protein</fullName>
    </submittedName>
</protein>
<reference evidence="1" key="1">
    <citation type="journal article" date="2012" name="Nat. Genet.">
        <title>Whole-genome sequence of Schistosoma haematobium.</title>
        <authorList>
            <person name="Young N.D."/>
            <person name="Jex A.R."/>
            <person name="Li B."/>
            <person name="Liu S."/>
            <person name="Yang L."/>
            <person name="Xiong Z."/>
            <person name="Li Y."/>
            <person name="Cantacessi C."/>
            <person name="Hall R.S."/>
            <person name="Xu X."/>
            <person name="Chen F."/>
            <person name="Wu X."/>
            <person name="Zerlotini A."/>
            <person name="Oliveira G."/>
            <person name="Hofmann A."/>
            <person name="Zhang G."/>
            <person name="Fang X."/>
            <person name="Kang Y."/>
            <person name="Campbell B.E."/>
            <person name="Loukas A."/>
            <person name="Ranganathan S."/>
            <person name="Rollinson D."/>
            <person name="Rinaldi G."/>
            <person name="Brindley P.J."/>
            <person name="Yang H."/>
            <person name="Wang J."/>
            <person name="Wang J."/>
            <person name="Gasser R.B."/>
        </authorList>
    </citation>
    <scope>NUCLEOTIDE SEQUENCE</scope>
</reference>
<comment type="caution">
    <text evidence="1">The sequence shown here is derived from an EMBL/GenBank/DDBJ whole genome shotgun (WGS) entry which is preliminary data.</text>
</comment>
<proteinExistence type="predicted"/>
<gene>
    <name evidence="1" type="ORF">MS3_00000233</name>
</gene>
<reference evidence="1" key="4">
    <citation type="journal article" date="2022" name="PLoS Pathog.">
        <title>Chromosome-level genome of Schistosoma haematobium underpins genome-wide explorations of molecular variation.</title>
        <authorList>
            <person name="Stroehlein A.J."/>
            <person name="Korhonen P.K."/>
            <person name="Lee V.V."/>
            <person name="Ralph S.A."/>
            <person name="Mentink-Kane M."/>
            <person name="You H."/>
            <person name="McManus D.P."/>
            <person name="Tchuente L.T."/>
            <person name="Stothard J.R."/>
            <person name="Kaur P."/>
            <person name="Dudchenko O."/>
            <person name="Aiden E.L."/>
            <person name="Yang B."/>
            <person name="Yang H."/>
            <person name="Emery A.M."/>
            <person name="Webster B.L."/>
            <person name="Brindley P.J."/>
            <person name="Rollinson D."/>
            <person name="Chang B.C.H."/>
            <person name="Gasser R.B."/>
            <person name="Young N.D."/>
        </authorList>
    </citation>
    <scope>NUCLEOTIDE SEQUENCE</scope>
</reference>
<organism evidence="1 2">
    <name type="scientific">Schistosoma haematobium</name>
    <name type="common">Blood fluke</name>
    <dbReference type="NCBI Taxonomy" id="6185"/>
    <lineage>
        <taxon>Eukaryota</taxon>
        <taxon>Metazoa</taxon>
        <taxon>Spiralia</taxon>
        <taxon>Lophotrochozoa</taxon>
        <taxon>Platyhelminthes</taxon>
        <taxon>Trematoda</taxon>
        <taxon>Digenea</taxon>
        <taxon>Strigeidida</taxon>
        <taxon>Schistosomatoidea</taxon>
        <taxon>Schistosomatidae</taxon>
        <taxon>Schistosoma</taxon>
    </lineage>
</organism>